<dbReference type="EMBL" id="JABMOJ010000052">
    <property type="protein sequence ID" value="NQV63995.1"/>
    <property type="molecule type" value="Genomic_DNA"/>
</dbReference>
<accession>A0A972VTJ0</accession>
<name>A0A972VTJ0_9GAMM</name>
<dbReference type="CDD" id="cd17328">
    <property type="entry name" value="MFS_spinster_like"/>
    <property type="match status" value="1"/>
</dbReference>
<feature type="transmembrane region" description="Helical" evidence="6">
    <location>
        <begin position="400"/>
        <end position="420"/>
    </location>
</feature>
<dbReference type="Pfam" id="PF07690">
    <property type="entry name" value="MFS_1"/>
    <property type="match status" value="1"/>
</dbReference>
<feature type="transmembrane region" description="Helical" evidence="6">
    <location>
        <begin position="271"/>
        <end position="293"/>
    </location>
</feature>
<evidence type="ECO:0000256" key="5">
    <source>
        <dbReference type="ARBA" id="ARBA00023136"/>
    </source>
</evidence>
<dbReference type="PANTHER" id="PTHR23505">
    <property type="entry name" value="SPINSTER"/>
    <property type="match status" value="1"/>
</dbReference>
<feature type="transmembrane region" description="Helical" evidence="6">
    <location>
        <begin position="105"/>
        <end position="126"/>
    </location>
</feature>
<protein>
    <submittedName>
        <fullName evidence="8">MFS transporter</fullName>
    </submittedName>
</protein>
<comment type="subcellular location">
    <subcellularLocation>
        <location evidence="1">Membrane</location>
        <topology evidence="1">Multi-pass membrane protein</topology>
    </subcellularLocation>
</comment>
<evidence type="ECO:0000256" key="4">
    <source>
        <dbReference type="ARBA" id="ARBA00022989"/>
    </source>
</evidence>
<evidence type="ECO:0000313" key="8">
    <source>
        <dbReference type="EMBL" id="NQV63995.1"/>
    </source>
</evidence>
<dbReference type="Proteomes" id="UP000754644">
    <property type="component" value="Unassembled WGS sequence"/>
</dbReference>
<feature type="transmembrane region" description="Helical" evidence="6">
    <location>
        <begin position="138"/>
        <end position="163"/>
    </location>
</feature>
<evidence type="ECO:0000256" key="2">
    <source>
        <dbReference type="ARBA" id="ARBA00022448"/>
    </source>
</evidence>
<feature type="transmembrane region" description="Helical" evidence="6">
    <location>
        <begin position="232"/>
        <end position="251"/>
    </location>
</feature>
<feature type="transmembrane region" description="Helical" evidence="6">
    <location>
        <begin position="332"/>
        <end position="354"/>
    </location>
</feature>
<gene>
    <name evidence="8" type="ORF">HQ497_01400</name>
</gene>
<feature type="transmembrane region" description="Helical" evidence="6">
    <location>
        <begin position="80"/>
        <end position="99"/>
    </location>
</feature>
<evidence type="ECO:0000256" key="1">
    <source>
        <dbReference type="ARBA" id="ARBA00004141"/>
    </source>
</evidence>
<keyword evidence="4 6" id="KW-1133">Transmembrane helix</keyword>
<comment type="caution">
    <text evidence="8">The sequence shown here is derived from an EMBL/GenBank/DDBJ whole genome shotgun (WGS) entry which is preliminary data.</text>
</comment>
<dbReference type="Gene3D" id="1.20.1250.20">
    <property type="entry name" value="MFS general substrate transporter like domains"/>
    <property type="match status" value="2"/>
</dbReference>
<keyword evidence="2" id="KW-0813">Transport</keyword>
<evidence type="ECO:0000259" key="7">
    <source>
        <dbReference type="PROSITE" id="PS50850"/>
    </source>
</evidence>
<dbReference type="GO" id="GO:0022857">
    <property type="term" value="F:transmembrane transporter activity"/>
    <property type="evidence" value="ECO:0007669"/>
    <property type="project" value="InterPro"/>
</dbReference>
<feature type="transmembrane region" description="Helical" evidence="6">
    <location>
        <begin position="366"/>
        <end position="388"/>
    </location>
</feature>
<dbReference type="GO" id="GO:0016020">
    <property type="term" value="C:membrane"/>
    <property type="evidence" value="ECO:0007669"/>
    <property type="project" value="UniProtKB-SubCell"/>
</dbReference>
<dbReference type="InterPro" id="IPR011701">
    <property type="entry name" value="MFS"/>
</dbReference>
<dbReference type="PANTHER" id="PTHR23505:SF79">
    <property type="entry name" value="PROTEIN SPINSTER"/>
    <property type="match status" value="1"/>
</dbReference>
<evidence type="ECO:0000256" key="6">
    <source>
        <dbReference type="SAM" id="Phobius"/>
    </source>
</evidence>
<keyword evidence="5 6" id="KW-0472">Membrane</keyword>
<feature type="transmembrane region" description="Helical" evidence="6">
    <location>
        <begin position="183"/>
        <end position="203"/>
    </location>
</feature>
<feature type="transmembrane region" description="Helical" evidence="6">
    <location>
        <begin position="305"/>
        <end position="326"/>
    </location>
</feature>
<dbReference type="SUPFAM" id="SSF103473">
    <property type="entry name" value="MFS general substrate transporter"/>
    <property type="match status" value="1"/>
</dbReference>
<dbReference type="InterPro" id="IPR036259">
    <property type="entry name" value="MFS_trans_sf"/>
</dbReference>
<dbReference type="InterPro" id="IPR044770">
    <property type="entry name" value="MFS_spinster-like"/>
</dbReference>
<proteinExistence type="predicted"/>
<feature type="transmembrane region" description="Helical" evidence="6">
    <location>
        <begin position="12"/>
        <end position="35"/>
    </location>
</feature>
<evidence type="ECO:0000256" key="3">
    <source>
        <dbReference type="ARBA" id="ARBA00022692"/>
    </source>
</evidence>
<evidence type="ECO:0000313" key="9">
    <source>
        <dbReference type="Proteomes" id="UP000754644"/>
    </source>
</evidence>
<feature type="domain" description="Major facilitator superfamily (MFS) profile" evidence="7">
    <location>
        <begin position="13"/>
        <end position="427"/>
    </location>
</feature>
<organism evidence="8 9">
    <name type="scientific">SAR86 cluster bacterium</name>
    <dbReference type="NCBI Taxonomy" id="2030880"/>
    <lineage>
        <taxon>Bacteria</taxon>
        <taxon>Pseudomonadati</taxon>
        <taxon>Pseudomonadota</taxon>
        <taxon>Gammaproteobacteria</taxon>
        <taxon>SAR86 cluster</taxon>
    </lineage>
</organism>
<dbReference type="InterPro" id="IPR020846">
    <property type="entry name" value="MFS_dom"/>
</dbReference>
<dbReference type="PROSITE" id="PS50850">
    <property type="entry name" value="MFS"/>
    <property type="match status" value="1"/>
</dbReference>
<sequence>MNSKPSTAYTWYVVFVLLIAQLFSFLDRMIMGLLVGPIRESFEITDTQYSLLAGLAFSLFYAAMGLPLARIADLGNRRNLISVGIAVWSFMTALCGLAQGYWTLFAARVGVGVGEATLGPAAYSMITDYFPKSVLARALSVYMLGVTLGSGLAYMLGGAIVGYVSTMDEIILPLIGEIEGWQLTFFIVGIPGLIVSVLVATTVREPERKGATAHNKNLPLIEVIGYISARKGAYAGHIFGVSIFIMVVYALNLWGPTYFIRLFDYSPQEAGWTFGLIMIGAGSAGLLLAGTLADRLVGSGIQDGYIKVILFSMVGMTPCAIALGFVESDTLAMVFLSVAIFFSAFQGGISGGAIQLMTPNRMRGQVMALYLLVANLIGLGLGPTVIALTTDYVFGYDAAIGKSIALCAAVLCPIAAFILWRSLSSINILLDEQAAA</sequence>
<keyword evidence="3 6" id="KW-0812">Transmembrane</keyword>
<dbReference type="AlphaFoldDB" id="A0A972VTJ0"/>
<feature type="transmembrane region" description="Helical" evidence="6">
    <location>
        <begin position="47"/>
        <end position="68"/>
    </location>
</feature>
<reference evidence="8" key="1">
    <citation type="submission" date="2020-05" db="EMBL/GenBank/DDBJ databases">
        <title>Sulfur intermediates as new biogeochemical hubs in an aquatic model microbial ecosystem.</title>
        <authorList>
            <person name="Vigneron A."/>
        </authorList>
    </citation>
    <scope>NUCLEOTIDE SEQUENCE</scope>
    <source>
        <strain evidence="8">Bin.250</strain>
    </source>
</reference>